<protein>
    <recommendedName>
        <fullName evidence="4">Lipocalin-like domain-containing protein</fullName>
    </recommendedName>
</protein>
<evidence type="ECO:0000313" key="3">
    <source>
        <dbReference type="Proteomes" id="UP000565521"/>
    </source>
</evidence>
<sequence length="125" mass="14208">MRLPLHLSAALLLLSAGCQKDDEPTPDYVFGRAWYNTYQAGEDGATVFSPTNPNLAWRYDGFRLNADGSFLEYGLDALDKPEERPGTWQSEGSQTYRITFRTTTRKGYLLRITKPANDQLQARRD</sequence>
<dbReference type="RefSeq" id="WP_176906694.1">
    <property type="nucleotide sequence ID" value="NZ_JABKAU010000002.1"/>
</dbReference>
<reference evidence="2 3" key="1">
    <citation type="submission" date="2020-05" db="EMBL/GenBank/DDBJ databases">
        <title>Hymenobacter terrestris sp. nov. and Hymenobacter lapidiphilus sp. nov., isolated from regoliths in Antarctica.</title>
        <authorList>
            <person name="Sedlacek I."/>
            <person name="Pantucek R."/>
            <person name="Zeman M."/>
            <person name="Holochova P."/>
            <person name="Kralova S."/>
            <person name="Stankova E."/>
            <person name="Sedo O."/>
            <person name="Micenkova L."/>
            <person name="Svec P."/>
            <person name="Gupta V."/>
            <person name="Sood U."/>
            <person name="Korpole U.S."/>
            <person name="Lal R."/>
        </authorList>
    </citation>
    <scope>NUCLEOTIDE SEQUENCE [LARGE SCALE GENOMIC DNA]</scope>
    <source>
        <strain evidence="2 3">P5342</strain>
    </source>
</reference>
<feature type="signal peptide" evidence="1">
    <location>
        <begin position="1"/>
        <end position="20"/>
    </location>
</feature>
<evidence type="ECO:0000256" key="1">
    <source>
        <dbReference type="SAM" id="SignalP"/>
    </source>
</evidence>
<gene>
    <name evidence="2" type="ORF">HW554_02135</name>
</gene>
<keyword evidence="1" id="KW-0732">Signal</keyword>
<dbReference type="PROSITE" id="PS51257">
    <property type="entry name" value="PROKAR_LIPOPROTEIN"/>
    <property type="match status" value="1"/>
</dbReference>
<name>A0A7Y7PLF8_9BACT</name>
<keyword evidence="3" id="KW-1185">Reference proteome</keyword>
<dbReference type="EMBL" id="JABKAU010000002">
    <property type="protein sequence ID" value="NVO29993.1"/>
    <property type="molecule type" value="Genomic_DNA"/>
</dbReference>
<proteinExistence type="predicted"/>
<feature type="non-terminal residue" evidence="2">
    <location>
        <position position="125"/>
    </location>
</feature>
<dbReference type="AlphaFoldDB" id="A0A7Y7PLF8"/>
<feature type="chain" id="PRO_5030913535" description="Lipocalin-like domain-containing protein" evidence="1">
    <location>
        <begin position="21"/>
        <end position="125"/>
    </location>
</feature>
<accession>A0A7Y7PLF8</accession>
<comment type="caution">
    <text evidence="2">The sequence shown here is derived from an EMBL/GenBank/DDBJ whole genome shotgun (WGS) entry which is preliminary data.</text>
</comment>
<evidence type="ECO:0008006" key="4">
    <source>
        <dbReference type="Google" id="ProtNLM"/>
    </source>
</evidence>
<evidence type="ECO:0000313" key="2">
    <source>
        <dbReference type="EMBL" id="NVO29993.1"/>
    </source>
</evidence>
<dbReference type="Proteomes" id="UP000565521">
    <property type="component" value="Unassembled WGS sequence"/>
</dbReference>
<organism evidence="2 3">
    <name type="scientific">Hymenobacter lapidiphilus</name>
    <dbReference type="NCBI Taxonomy" id="2608003"/>
    <lineage>
        <taxon>Bacteria</taxon>
        <taxon>Pseudomonadati</taxon>
        <taxon>Bacteroidota</taxon>
        <taxon>Cytophagia</taxon>
        <taxon>Cytophagales</taxon>
        <taxon>Hymenobacteraceae</taxon>
        <taxon>Hymenobacter</taxon>
    </lineage>
</organism>